<dbReference type="PRINTS" id="PR00244">
    <property type="entry name" value="NEUROKININR"/>
</dbReference>
<evidence type="ECO:0000313" key="13">
    <source>
        <dbReference type="Proteomes" id="UP001474421"/>
    </source>
</evidence>
<dbReference type="InterPro" id="IPR000276">
    <property type="entry name" value="GPCR_Rhodpsn"/>
</dbReference>
<dbReference type="AlphaFoldDB" id="A0AAW1BAG8"/>
<keyword evidence="6 10" id="KW-0472">Membrane</keyword>
<evidence type="ECO:0000259" key="11">
    <source>
        <dbReference type="PROSITE" id="PS50262"/>
    </source>
</evidence>
<dbReference type="PANTHER" id="PTHR46925:SF1">
    <property type="entry name" value="NEUROMEDIN-K RECEPTOR"/>
    <property type="match status" value="1"/>
</dbReference>
<evidence type="ECO:0000256" key="7">
    <source>
        <dbReference type="ARBA" id="ARBA00023139"/>
    </source>
</evidence>
<keyword evidence="9" id="KW-0807">Transducer</keyword>
<evidence type="ECO:0000256" key="10">
    <source>
        <dbReference type="SAM" id="Phobius"/>
    </source>
</evidence>
<proteinExistence type="predicted"/>
<evidence type="ECO:0000256" key="2">
    <source>
        <dbReference type="ARBA" id="ARBA00022475"/>
    </source>
</evidence>
<evidence type="ECO:0000256" key="4">
    <source>
        <dbReference type="ARBA" id="ARBA00022989"/>
    </source>
</evidence>
<dbReference type="InterPro" id="IPR001681">
    <property type="entry name" value="Neurokn_rcpt"/>
</dbReference>
<evidence type="ECO:0000256" key="9">
    <source>
        <dbReference type="ARBA" id="ARBA00023224"/>
    </source>
</evidence>
<evidence type="ECO:0000313" key="12">
    <source>
        <dbReference type="EMBL" id="KAK9398762.1"/>
    </source>
</evidence>
<reference evidence="12 13" key="1">
    <citation type="journal article" date="2024" name="Proc. Natl. Acad. Sci. U.S.A.">
        <title>The genetic regulatory architecture and epigenomic basis for age-related changes in rattlesnake venom.</title>
        <authorList>
            <person name="Hogan M.P."/>
            <person name="Holding M.L."/>
            <person name="Nystrom G.S."/>
            <person name="Colston T.J."/>
            <person name="Bartlett D.A."/>
            <person name="Mason A.J."/>
            <person name="Ellsworth S.A."/>
            <person name="Rautsaw R.M."/>
            <person name="Lawrence K.C."/>
            <person name="Strickland J.L."/>
            <person name="He B."/>
            <person name="Fraser P."/>
            <person name="Margres M.J."/>
            <person name="Gilbert D.M."/>
            <person name="Gibbs H.L."/>
            <person name="Parkinson C.L."/>
            <person name="Rokyta D.R."/>
        </authorList>
    </citation>
    <scope>NUCLEOTIDE SEQUENCE [LARGE SCALE GENOMIC DNA]</scope>
    <source>
        <strain evidence="12">DRR0105</strain>
    </source>
</reference>
<keyword evidence="2" id="KW-1003">Cell membrane</keyword>
<protein>
    <submittedName>
        <fullName evidence="12">Neuromedin-K receptor</fullName>
    </submittedName>
</protein>
<feature type="transmembrane region" description="Helical" evidence="10">
    <location>
        <begin position="85"/>
        <end position="110"/>
    </location>
</feature>
<evidence type="ECO:0000256" key="5">
    <source>
        <dbReference type="ARBA" id="ARBA00023040"/>
    </source>
</evidence>
<dbReference type="GO" id="GO:0097225">
    <property type="term" value="C:sperm midpiece"/>
    <property type="evidence" value="ECO:0007669"/>
    <property type="project" value="TreeGrafter"/>
</dbReference>
<dbReference type="GO" id="GO:1902093">
    <property type="term" value="P:positive regulation of flagellated sperm motility"/>
    <property type="evidence" value="ECO:0007669"/>
    <property type="project" value="TreeGrafter"/>
</dbReference>
<dbReference type="GO" id="GO:0004995">
    <property type="term" value="F:tachykinin receptor activity"/>
    <property type="evidence" value="ECO:0007669"/>
    <property type="project" value="InterPro"/>
</dbReference>
<keyword evidence="7" id="KW-0564">Palmitate</keyword>
<comment type="subcellular location">
    <subcellularLocation>
        <location evidence="1">Cell membrane</location>
        <topology evidence="1">Multi-pass membrane protein</topology>
    </subcellularLocation>
</comment>
<evidence type="ECO:0000256" key="6">
    <source>
        <dbReference type="ARBA" id="ARBA00023136"/>
    </source>
</evidence>
<dbReference type="GO" id="GO:0005886">
    <property type="term" value="C:plasma membrane"/>
    <property type="evidence" value="ECO:0007669"/>
    <property type="project" value="UniProtKB-SubCell"/>
</dbReference>
<dbReference type="PRINTS" id="PR00237">
    <property type="entry name" value="GPCRRHODOPSN"/>
</dbReference>
<evidence type="ECO:0000256" key="3">
    <source>
        <dbReference type="ARBA" id="ARBA00022692"/>
    </source>
</evidence>
<evidence type="ECO:0000256" key="8">
    <source>
        <dbReference type="ARBA" id="ARBA00023170"/>
    </source>
</evidence>
<dbReference type="Proteomes" id="UP001474421">
    <property type="component" value="Unassembled WGS sequence"/>
</dbReference>
<evidence type="ECO:0000256" key="1">
    <source>
        <dbReference type="ARBA" id="ARBA00004651"/>
    </source>
</evidence>
<keyword evidence="5" id="KW-0297">G-protein coupled receptor</keyword>
<dbReference type="InterPro" id="IPR017452">
    <property type="entry name" value="GPCR_Rhodpsn_7TM"/>
</dbReference>
<comment type="caution">
    <text evidence="12">The sequence shown here is derived from an EMBL/GenBank/DDBJ whole genome shotgun (WGS) entry which is preliminary data.</text>
</comment>
<keyword evidence="8 12" id="KW-0675">Receptor</keyword>
<feature type="transmembrane region" description="Helical" evidence="10">
    <location>
        <begin position="122"/>
        <end position="143"/>
    </location>
</feature>
<keyword evidence="3 10" id="KW-0812">Transmembrane</keyword>
<keyword evidence="7" id="KW-0449">Lipoprotein</keyword>
<dbReference type="SUPFAM" id="SSF81321">
    <property type="entry name" value="Family A G protein-coupled receptor-like"/>
    <property type="match status" value="1"/>
</dbReference>
<sequence>MTSIPAANWSGAELGGWNDSLSAPAGSNWSSPAANFSNQFVQPAWCLALWSLAYGVVVAVAVFGNLVVIWIILAHKRMRTVTNSFLVNLAFSDASVAAFNTLVNFIYALHGDWYFGEAYCRFQNFFPITAVFASIYSMTVIAVDRPRALSWHRLGAPKSLEKPDCLRREGSWICPVFLRLTTWDRAKVRRGEASLPPLPSLERFPSALIQRLCLTIAAVGPLDSDLLQRLCRKFSLFSCHPKPFQHHSYGQPPLATEAPVDSEQFISSRKPSHSNFPLVNVTFLSRAKIHPLETLGGGIVDGR</sequence>
<dbReference type="PANTHER" id="PTHR46925">
    <property type="entry name" value="G-PROTEIN COUPLED RECEPTOR TKR-1-RELATED"/>
    <property type="match status" value="1"/>
</dbReference>
<dbReference type="Pfam" id="PF00001">
    <property type="entry name" value="7tm_1"/>
    <property type="match status" value="1"/>
</dbReference>
<organism evidence="12 13">
    <name type="scientific">Crotalus adamanteus</name>
    <name type="common">Eastern diamondback rattlesnake</name>
    <dbReference type="NCBI Taxonomy" id="8729"/>
    <lineage>
        <taxon>Eukaryota</taxon>
        <taxon>Metazoa</taxon>
        <taxon>Chordata</taxon>
        <taxon>Craniata</taxon>
        <taxon>Vertebrata</taxon>
        <taxon>Euteleostomi</taxon>
        <taxon>Lepidosauria</taxon>
        <taxon>Squamata</taxon>
        <taxon>Bifurcata</taxon>
        <taxon>Unidentata</taxon>
        <taxon>Episquamata</taxon>
        <taxon>Toxicofera</taxon>
        <taxon>Serpentes</taxon>
        <taxon>Colubroidea</taxon>
        <taxon>Viperidae</taxon>
        <taxon>Crotalinae</taxon>
        <taxon>Crotalus</taxon>
    </lineage>
</organism>
<name>A0AAW1BAG8_CROAD</name>
<dbReference type="PROSITE" id="PS50262">
    <property type="entry name" value="G_PROTEIN_RECEP_F1_2"/>
    <property type="match status" value="1"/>
</dbReference>
<feature type="domain" description="G-protein coupled receptors family 1 profile" evidence="11">
    <location>
        <begin position="64"/>
        <end position="157"/>
    </location>
</feature>
<dbReference type="Gene3D" id="1.20.1070.10">
    <property type="entry name" value="Rhodopsin 7-helix transmembrane proteins"/>
    <property type="match status" value="1"/>
</dbReference>
<dbReference type="EMBL" id="JAOTOJ010000007">
    <property type="protein sequence ID" value="KAK9398762.1"/>
    <property type="molecule type" value="Genomic_DNA"/>
</dbReference>
<keyword evidence="13" id="KW-1185">Reference proteome</keyword>
<keyword evidence="4 10" id="KW-1133">Transmembrane helix</keyword>
<accession>A0AAW1BAG8</accession>
<feature type="transmembrane region" description="Helical" evidence="10">
    <location>
        <begin position="47"/>
        <end position="73"/>
    </location>
</feature>
<gene>
    <name evidence="12" type="ORF">NXF25_013731</name>
</gene>